<keyword evidence="3" id="KW-1185">Reference proteome</keyword>
<dbReference type="InterPro" id="IPR040836">
    <property type="entry name" value="SAVED"/>
</dbReference>
<evidence type="ECO:0000313" key="3">
    <source>
        <dbReference type="Proteomes" id="UP001500151"/>
    </source>
</evidence>
<sequence>MQKLREAKRNHEERIKHVTGLGGDRRTVVLRMIGQLRGRPLELAQRTAVEAVLASGDRFPYFKLSYDRYGIEIDLRQLPGESSTVDDEFGGQSAPTVEYYRAAKSMIDQVVDNALNDGLKKGHVDHVSVFAFARLPLLVYLGRKLGDGYGVDFYQRHQTTDSWVWPNAESPVDFTVDMPEAAAGAEAVLLASISGTVHENEIPESLKRYPVFRIQPIDRTPAGGIIDSRATLENLRVTFRKFFGELEKRHKNIVRLHLFGALPISAAIALGRVRDPVIQPSIVTYDRVDYGSYRRALEIR</sequence>
<evidence type="ECO:0000259" key="1">
    <source>
        <dbReference type="Pfam" id="PF18145"/>
    </source>
</evidence>
<dbReference type="Proteomes" id="UP001500151">
    <property type="component" value="Unassembled WGS sequence"/>
</dbReference>
<accession>A0ABP6DEZ5</accession>
<dbReference type="NCBIfam" id="NF033611">
    <property type="entry name" value="SAVED"/>
    <property type="match status" value="1"/>
</dbReference>
<dbReference type="Pfam" id="PF18145">
    <property type="entry name" value="SAVED"/>
    <property type="match status" value="1"/>
</dbReference>
<feature type="domain" description="SMODS-associated and fused to various effectors" evidence="1">
    <location>
        <begin position="111"/>
        <end position="299"/>
    </location>
</feature>
<proteinExistence type="predicted"/>
<evidence type="ECO:0000313" key="2">
    <source>
        <dbReference type="EMBL" id="GAA2640967.1"/>
    </source>
</evidence>
<reference evidence="3" key="1">
    <citation type="journal article" date="2019" name="Int. J. Syst. Evol. Microbiol.">
        <title>The Global Catalogue of Microorganisms (GCM) 10K type strain sequencing project: providing services to taxonomists for standard genome sequencing and annotation.</title>
        <authorList>
            <consortium name="The Broad Institute Genomics Platform"/>
            <consortium name="The Broad Institute Genome Sequencing Center for Infectious Disease"/>
            <person name="Wu L."/>
            <person name="Ma J."/>
        </authorList>
    </citation>
    <scope>NUCLEOTIDE SEQUENCE [LARGE SCALE GENOMIC DNA]</scope>
    <source>
        <strain evidence="3">JCM 4524</strain>
    </source>
</reference>
<protein>
    <recommendedName>
        <fullName evidence="1">SMODS-associated and fused to various effectors domain-containing protein</fullName>
    </recommendedName>
</protein>
<comment type="caution">
    <text evidence="2">The sequence shown here is derived from an EMBL/GenBank/DDBJ whole genome shotgun (WGS) entry which is preliminary data.</text>
</comment>
<name>A0ABP6DEZ5_9ACTN</name>
<gene>
    <name evidence="2" type="ORF">GCM10010307_41770</name>
</gene>
<organism evidence="2 3">
    <name type="scientific">Streptomyces vastus</name>
    <dbReference type="NCBI Taxonomy" id="285451"/>
    <lineage>
        <taxon>Bacteria</taxon>
        <taxon>Bacillati</taxon>
        <taxon>Actinomycetota</taxon>
        <taxon>Actinomycetes</taxon>
        <taxon>Kitasatosporales</taxon>
        <taxon>Streptomycetaceae</taxon>
        <taxon>Streptomyces</taxon>
    </lineage>
</organism>
<dbReference type="EMBL" id="BAAASJ010000041">
    <property type="protein sequence ID" value="GAA2640967.1"/>
    <property type="molecule type" value="Genomic_DNA"/>
</dbReference>